<comment type="caution">
    <text evidence="1">The sequence shown here is derived from an EMBL/GenBank/DDBJ whole genome shotgun (WGS) entry which is preliminary data.</text>
</comment>
<dbReference type="Proteomes" id="UP000237438">
    <property type="component" value="Unassembled WGS sequence"/>
</dbReference>
<organism evidence="1 2">
    <name type="scientific">Erysiphe pulchra</name>
    <dbReference type="NCBI Taxonomy" id="225359"/>
    <lineage>
        <taxon>Eukaryota</taxon>
        <taxon>Fungi</taxon>
        <taxon>Dikarya</taxon>
        <taxon>Ascomycota</taxon>
        <taxon>Pezizomycotina</taxon>
        <taxon>Leotiomycetes</taxon>
        <taxon>Erysiphales</taxon>
        <taxon>Erysiphaceae</taxon>
        <taxon>Erysiphe</taxon>
    </lineage>
</organism>
<evidence type="ECO:0000313" key="1">
    <source>
        <dbReference type="EMBL" id="POS83807.1"/>
    </source>
</evidence>
<proteinExistence type="predicted"/>
<gene>
    <name evidence="1" type="ORF">EPUL_005179</name>
</gene>
<sequence length="101" mass="11281">MANILEAIQGVKSYSAPPHGGAWEPFLSLERSQAERQSSYPSGSPFILAGLGRLRLYIINPYHPLYEASPRLSQEVRVKGSALPNTKTLIKISWWRKWSGA</sequence>
<evidence type="ECO:0000313" key="2">
    <source>
        <dbReference type="Proteomes" id="UP000237438"/>
    </source>
</evidence>
<dbReference type="EMBL" id="PEDP01001338">
    <property type="protein sequence ID" value="POS83807.1"/>
    <property type="molecule type" value="Genomic_DNA"/>
</dbReference>
<protein>
    <submittedName>
        <fullName evidence="1">Uncharacterized protein</fullName>
    </submittedName>
</protein>
<feature type="non-terminal residue" evidence="1">
    <location>
        <position position="101"/>
    </location>
</feature>
<keyword evidence="2" id="KW-1185">Reference proteome</keyword>
<reference evidence="1 2" key="1">
    <citation type="submission" date="2017-10" db="EMBL/GenBank/DDBJ databases">
        <title>Development of genomic resources for the powdery mildew, Erysiphe pulchra.</title>
        <authorList>
            <person name="Wadl P.A."/>
            <person name="Mack B.M."/>
            <person name="Moore G."/>
            <person name="Beltz S.B."/>
        </authorList>
    </citation>
    <scope>NUCLEOTIDE SEQUENCE [LARGE SCALE GENOMIC DNA]</scope>
    <source>
        <strain evidence="1">Cflorida</strain>
    </source>
</reference>
<name>A0A2S4PP52_9PEZI</name>
<accession>A0A2S4PP52</accession>
<dbReference type="AlphaFoldDB" id="A0A2S4PP52"/>